<keyword evidence="2" id="KW-1185">Reference proteome</keyword>
<protein>
    <submittedName>
        <fullName evidence="1">Uncharacterized protein</fullName>
    </submittedName>
</protein>
<evidence type="ECO:0000313" key="2">
    <source>
        <dbReference type="Proteomes" id="UP001057402"/>
    </source>
</evidence>
<dbReference type="Proteomes" id="UP001057402">
    <property type="component" value="Chromosome 5"/>
</dbReference>
<sequence length="72" mass="7722">MPSCGVKSMAGEAKTKPDRQAICECIKKALASIDYDPSLIPTLPKKCGISISFPPIDQNTDCSKAINQGMQH</sequence>
<dbReference type="EMBL" id="CM042884">
    <property type="protein sequence ID" value="KAI4369835.1"/>
    <property type="molecule type" value="Genomic_DNA"/>
</dbReference>
<proteinExistence type="predicted"/>
<evidence type="ECO:0000313" key="1">
    <source>
        <dbReference type="EMBL" id="KAI4369835.1"/>
    </source>
</evidence>
<gene>
    <name evidence="1" type="ORF">MLD38_018237</name>
</gene>
<name>A0ACB9QT85_9MYRT</name>
<reference evidence="2" key="1">
    <citation type="journal article" date="2023" name="Front. Plant Sci.">
        <title>Chromosomal-level genome assembly of Melastoma candidum provides insights into trichome evolution.</title>
        <authorList>
            <person name="Zhong Y."/>
            <person name="Wu W."/>
            <person name="Sun C."/>
            <person name="Zou P."/>
            <person name="Liu Y."/>
            <person name="Dai S."/>
            <person name="Zhou R."/>
        </authorList>
    </citation>
    <scope>NUCLEOTIDE SEQUENCE [LARGE SCALE GENOMIC DNA]</scope>
</reference>
<comment type="caution">
    <text evidence="1">The sequence shown here is derived from an EMBL/GenBank/DDBJ whole genome shotgun (WGS) entry which is preliminary data.</text>
</comment>
<organism evidence="1 2">
    <name type="scientific">Melastoma candidum</name>
    <dbReference type="NCBI Taxonomy" id="119954"/>
    <lineage>
        <taxon>Eukaryota</taxon>
        <taxon>Viridiplantae</taxon>
        <taxon>Streptophyta</taxon>
        <taxon>Embryophyta</taxon>
        <taxon>Tracheophyta</taxon>
        <taxon>Spermatophyta</taxon>
        <taxon>Magnoliopsida</taxon>
        <taxon>eudicotyledons</taxon>
        <taxon>Gunneridae</taxon>
        <taxon>Pentapetalae</taxon>
        <taxon>rosids</taxon>
        <taxon>malvids</taxon>
        <taxon>Myrtales</taxon>
        <taxon>Melastomataceae</taxon>
        <taxon>Melastomatoideae</taxon>
        <taxon>Melastomateae</taxon>
        <taxon>Melastoma</taxon>
    </lineage>
</organism>
<accession>A0ACB9QT85</accession>